<dbReference type="PROSITE" id="PS50109">
    <property type="entry name" value="HIS_KIN"/>
    <property type="match status" value="1"/>
</dbReference>
<keyword evidence="7" id="KW-0067">ATP-binding</keyword>
<evidence type="ECO:0000256" key="3">
    <source>
        <dbReference type="ARBA" id="ARBA00022553"/>
    </source>
</evidence>
<dbReference type="Proteomes" id="UP000245962">
    <property type="component" value="Unassembled WGS sequence"/>
</dbReference>
<evidence type="ECO:0000256" key="8">
    <source>
        <dbReference type="ARBA" id="ARBA00023012"/>
    </source>
</evidence>
<keyword evidence="9" id="KW-0472">Membrane</keyword>
<dbReference type="RefSeq" id="WP_116694635.1">
    <property type="nucleotide sequence ID" value="NZ_QEHR01000006.1"/>
</dbReference>
<accession>A0A2U0HZ78</accession>
<dbReference type="AlphaFoldDB" id="A0A2U0HZ78"/>
<comment type="catalytic activity">
    <reaction evidence="1">
        <text>ATP + protein L-histidine = ADP + protein N-phospho-L-histidine.</text>
        <dbReference type="EC" id="2.7.13.3"/>
    </reaction>
</comment>
<dbReference type="Gene3D" id="3.30.565.10">
    <property type="entry name" value="Histidine kinase-like ATPase, C-terminal domain"/>
    <property type="match status" value="1"/>
</dbReference>
<dbReference type="InterPro" id="IPR003661">
    <property type="entry name" value="HisK_dim/P_dom"/>
</dbReference>
<reference evidence="11 12" key="1">
    <citation type="submission" date="2018-04" db="EMBL/GenBank/DDBJ databases">
        <title>Marixanthomonas spongiae HN-E44 sp. nov., isolated from a marine sponge.</title>
        <authorList>
            <person name="Luo L."/>
            <person name="Zhuang L."/>
        </authorList>
    </citation>
    <scope>NUCLEOTIDE SEQUENCE [LARGE SCALE GENOMIC DNA]</scope>
    <source>
        <strain evidence="11 12">HN-E44</strain>
    </source>
</reference>
<dbReference type="Pfam" id="PF00512">
    <property type="entry name" value="HisKA"/>
    <property type="match status" value="1"/>
</dbReference>
<dbReference type="InterPro" id="IPR036890">
    <property type="entry name" value="HATPase_C_sf"/>
</dbReference>
<dbReference type="InterPro" id="IPR003594">
    <property type="entry name" value="HATPase_dom"/>
</dbReference>
<evidence type="ECO:0000256" key="1">
    <source>
        <dbReference type="ARBA" id="ARBA00000085"/>
    </source>
</evidence>
<dbReference type="CDD" id="cd00082">
    <property type="entry name" value="HisKA"/>
    <property type="match status" value="1"/>
</dbReference>
<keyword evidence="8" id="KW-0902">Two-component regulatory system</keyword>
<keyword evidence="9" id="KW-0812">Transmembrane</keyword>
<dbReference type="GO" id="GO:0005524">
    <property type="term" value="F:ATP binding"/>
    <property type="evidence" value="ECO:0007669"/>
    <property type="project" value="UniProtKB-KW"/>
</dbReference>
<dbReference type="PANTHER" id="PTHR43065">
    <property type="entry name" value="SENSOR HISTIDINE KINASE"/>
    <property type="match status" value="1"/>
</dbReference>
<protein>
    <recommendedName>
        <fullName evidence="2">histidine kinase</fullName>
        <ecNumber evidence="2">2.7.13.3</ecNumber>
    </recommendedName>
</protein>
<dbReference type="Gene3D" id="1.10.287.130">
    <property type="match status" value="1"/>
</dbReference>
<dbReference type="EMBL" id="QEHR01000006">
    <property type="protein sequence ID" value="PVW14147.1"/>
    <property type="molecule type" value="Genomic_DNA"/>
</dbReference>
<feature type="domain" description="Histidine kinase" evidence="10">
    <location>
        <begin position="181"/>
        <end position="383"/>
    </location>
</feature>
<feature type="transmembrane region" description="Helical" evidence="9">
    <location>
        <begin position="143"/>
        <end position="163"/>
    </location>
</feature>
<evidence type="ECO:0000256" key="2">
    <source>
        <dbReference type="ARBA" id="ARBA00012438"/>
    </source>
</evidence>
<dbReference type="SMART" id="SM00388">
    <property type="entry name" value="HisKA"/>
    <property type="match status" value="1"/>
</dbReference>
<dbReference type="InterPro" id="IPR004358">
    <property type="entry name" value="Sig_transdc_His_kin-like_C"/>
</dbReference>
<name>A0A2U0HZ78_9FLAO</name>
<dbReference type="InterPro" id="IPR036097">
    <property type="entry name" value="HisK_dim/P_sf"/>
</dbReference>
<evidence type="ECO:0000259" key="10">
    <source>
        <dbReference type="PROSITE" id="PS50109"/>
    </source>
</evidence>
<gene>
    <name evidence="11" type="ORF">DDV96_10045</name>
</gene>
<feature type="transmembrane region" description="Helical" evidence="9">
    <location>
        <begin position="12"/>
        <end position="31"/>
    </location>
</feature>
<keyword evidence="9" id="KW-1133">Transmembrane helix</keyword>
<evidence type="ECO:0000256" key="9">
    <source>
        <dbReference type="SAM" id="Phobius"/>
    </source>
</evidence>
<evidence type="ECO:0000256" key="7">
    <source>
        <dbReference type="ARBA" id="ARBA00022840"/>
    </source>
</evidence>
<dbReference type="PRINTS" id="PR00344">
    <property type="entry name" value="BCTRLSENSOR"/>
</dbReference>
<dbReference type="SUPFAM" id="SSF47384">
    <property type="entry name" value="Homodimeric domain of signal transducing histidine kinase"/>
    <property type="match status" value="1"/>
</dbReference>
<evidence type="ECO:0000313" key="12">
    <source>
        <dbReference type="Proteomes" id="UP000245962"/>
    </source>
</evidence>
<evidence type="ECO:0000256" key="5">
    <source>
        <dbReference type="ARBA" id="ARBA00022741"/>
    </source>
</evidence>
<dbReference type="Pfam" id="PF02518">
    <property type="entry name" value="HATPase_c"/>
    <property type="match status" value="1"/>
</dbReference>
<keyword evidence="12" id="KW-1185">Reference proteome</keyword>
<evidence type="ECO:0000256" key="4">
    <source>
        <dbReference type="ARBA" id="ARBA00022679"/>
    </source>
</evidence>
<dbReference type="SMART" id="SM00387">
    <property type="entry name" value="HATPase_c"/>
    <property type="match status" value="1"/>
</dbReference>
<keyword evidence="5" id="KW-0547">Nucleotide-binding</keyword>
<keyword evidence="4" id="KW-0808">Transferase</keyword>
<dbReference type="GO" id="GO:0000155">
    <property type="term" value="F:phosphorelay sensor kinase activity"/>
    <property type="evidence" value="ECO:0007669"/>
    <property type="project" value="InterPro"/>
</dbReference>
<keyword evidence="3" id="KW-0597">Phosphoprotein</keyword>
<dbReference type="SUPFAM" id="SSF55874">
    <property type="entry name" value="ATPase domain of HSP90 chaperone/DNA topoisomerase II/histidine kinase"/>
    <property type="match status" value="1"/>
</dbReference>
<evidence type="ECO:0000313" key="11">
    <source>
        <dbReference type="EMBL" id="PVW14147.1"/>
    </source>
</evidence>
<dbReference type="InterPro" id="IPR005467">
    <property type="entry name" value="His_kinase_dom"/>
</dbReference>
<proteinExistence type="predicted"/>
<dbReference type="EC" id="2.7.13.3" evidence="2"/>
<evidence type="ECO:0000256" key="6">
    <source>
        <dbReference type="ARBA" id="ARBA00022777"/>
    </source>
</evidence>
<dbReference type="OrthoDB" id="9815750at2"/>
<dbReference type="PANTHER" id="PTHR43065:SF46">
    <property type="entry name" value="C4-DICARBOXYLATE TRANSPORT SENSOR PROTEIN DCTB"/>
    <property type="match status" value="1"/>
</dbReference>
<organism evidence="11 12">
    <name type="scientific">Marixanthomonas spongiae</name>
    <dbReference type="NCBI Taxonomy" id="2174845"/>
    <lineage>
        <taxon>Bacteria</taxon>
        <taxon>Pseudomonadati</taxon>
        <taxon>Bacteroidota</taxon>
        <taxon>Flavobacteriia</taxon>
        <taxon>Flavobacteriales</taxon>
        <taxon>Flavobacteriaceae</taxon>
        <taxon>Marixanthomonas</taxon>
    </lineage>
</organism>
<keyword evidence="6 11" id="KW-0418">Kinase</keyword>
<sequence length="385" mass="43935">MFNKTAFTRWFFIAASVIIIGLILWNTLVFFNQLKDDERNKMQVWAAAQEELQKISITENNVSETATVVIQSNNTTPMILYNPEADTYNERNIPENKFNTPEKRKKLIEQFSSEYKPIKVYFEDELFQVIYYGNSPLINKLKYYPAVLILIILLIFLAIYLFYQTSKSAEQNKLWAGMAKETAHQIGTPLSSLVGWTEILKEETVNPEYVSEIEKDVDRLKTITERFSKIGSVPKLQEADLVVETQAAFDYLKSRSSKLIQFKLNVPNEPVPVMLNPQLFGWTIENLVKNGIDAMKGKGTITISIEKNSKKAHLRITDTGKGISKRKHKAVFVPGYTTKKRGWGLGLSLAKRIIETYHNGKIHVLNSTPGKGTTMQLTLRLQQSS</sequence>
<comment type="caution">
    <text evidence="11">The sequence shown here is derived from an EMBL/GenBank/DDBJ whole genome shotgun (WGS) entry which is preliminary data.</text>
</comment>